<evidence type="ECO:0000256" key="2">
    <source>
        <dbReference type="SAM" id="MobiDB-lite"/>
    </source>
</evidence>
<feature type="compositionally biased region" description="Polar residues" evidence="2">
    <location>
        <begin position="448"/>
        <end position="464"/>
    </location>
</feature>
<sequence>MPGSKTAPKKFKGKYSEVKSFIQYCSRHVQQFIKSLPLYSAERWDQFKADILKYFDANRANKKYKIHHLEAFVLEARKKSTVKSLGAWREYVHSFITISGWLKTKKKITLDKEALFFWKGIPCMFQTILKGRLLISDPAHNMSKPFSMSSISQAAKSILQCNCFDSDRLQSDDNEEEPACKKVSKSKKKKVVAKKKVIIKKEETDDSDDKAEAKKAQAAPRKAATGDRKKANKVEELIHKMNKMSLSDPEYGVLYFRACSLSSLAAAAVRPPMLSTAVPTATHVPAYVPPIAQPASIPTQQIPAAMGPHPPMKCYGCGATGHEFAMCPEINNLLSNGTVMRNASGRLIMKDHQAPATTHFITTKPKLAYITHATIKESDDLEDEGIRVQAVEESEGNVLVDQATKSTREARDKTGKNVFKPPAAVQEKVGKKKEKETQHNAPPHLSQPVDSTASGRLCGTNQGATPGPSQPSIPAYGKPITVNPQRFDAEDDDEIMEDDEPVPPAADKGEGKPKPRTGPKPEPTKRVPKQSMVQAQVEPWNVLAKVLSAPVTLQVGEIFGISKEMTQHLQEALKPKPPKNVVATAFQARSKGTLILLRMVIDNQPITAIINTGSQLNIASR</sequence>
<dbReference type="GO" id="GO:0008270">
    <property type="term" value="F:zinc ion binding"/>
    <property type="evidence" value="ECO:0007669"/>
    <property type="project" value="UniProtKB-KW"/>
</dbReference>
<keyword evidence="1" id="KW-0863">Zinc-finger</keyword>
<keyword evidence="1" id="KW-0479">Metal-binding</keyword>
<organism evidence="4 5">
    <name type="scientific">Rhodofomes roseus</name>
    <dbReference type="NCBI Taxonomy" id="34475"/>
    <lineage>
        <taxon>Eukaryota</taxon>
        <taxon>Fungi</taxon>
        <taxon>Dikarya</taxon>
        <taxon>Basidiomycota</taxon>
        <taxon>Agaricomycotina</taxon>
        <taxon>Agaricomycetes</taxon>
        <taxon>Polyporales</taxon>
        <taxon>Rhodofomes</taxon>
    </lineage>
</organism>
<accession>A0A4Y9XSV6</accession>
<reference evidence="4 5" key="1">
    <citation type="submission" date="2019-01" db="EMBL/GenBank/DDBJ databases">
        <title>Genome sequencing of the rare red list fungi Fomitopsis rosea.</title>
        <authorList>
            <person name="Buettner E."/>
            <person name="Kellner H."/>
        </authorList>
    </citation>
    <scope>NUCLEOTIDE SEQUENCE [LARGE SCALE GENOMIC DNA]</scope>
    <source>
        <strain evidence="4 5">DSM 105464</strain>
    </source>
</reference>
<name>A0A4Y9XSV6_9APHY</name>
<dbReference type="EMBL" id="SEKV01000968">
    <property type="protein sequence ID" value="TFY52483.1"/>
    <property type="molecule type" value="Genomic_DNA"/>
</dbReference>
<dbReference type="InterPro" id="IPR001878">
    <property type="entry name" value="Znf_CCHC"/>
</dbReference>
<feature type="compositionally biased region" description="Basic and acidic residues" evidence="2">
    <location>
        <begin position="406"/>
        <end position="415"/>
    </location>
</feature>
<dbReference type="GO" id="GO:0003676">
    <property type="term" value="F:nucleic acid binding"/>
    <property type="evidence" value="ECO:0007669"/>
    <property type="project" value="InterPro"/>
</dbReference>
<evidence type="ECO:0000313" key="4">
    <source>
        <dbReference type="EMBL" id="TFY52483.1"/>
    </source>
</evidence>
<gene>
    <name evidence="4" type="ORF">EVJ58_g9992</name>
</gene>
<evidence type="ECO:0000313" key="5">
    <source>
        <dbReference type="Proteomes" id="UP000298390"/>
    </source>
</evidence>
<feature type="region of interest" description="Disordered" evidence="2">
    <location>
        <begin position="401"/>
        <end position="532"/>
    </location>
</feature>
<protein>
    <recommendedName>
        <fullName evidence="3">CCHC-type domain-containing protein</fullName>
    </recommendedName>
</protein>
<feature type="compositionally biased region" description="Acidic residues" evidence="2">
    <location>
        <begin position="489"/>
        <end position="501"/>
    </location>
</feature>
<keyword evidence="1" id="KW-0862">Zinc</keyword>
<evidence type="ECO:0000256" key="1">
    <source>
        <dbReference type="PROSITE-ProRule" id="PRU00047"/>
    </source>
</evidence>
<dbReference type="PROSITE" id="PS50158">
    <property type="entry name" value="ZF_CCHC"/>
    <property type="match status" value="1"/>
</dbReference>
<dbReference type="Proteomes" id="UP000298390">
    <property type="component" value="Unassembled WGS sequence"/>
</dbReference>
<dbReference type="AlphaFoldDB" id="A0A4Y9XSV6"/>
<feature type="domain" description="CCHC-type" evidence="3">
    <location>
        <begin position="313"/>
        <end position="329"/>
    </location>
</feature>
<proteinExistence type="predicted"/>
<comment type="caution">
    <text evidence="4">The sequence shown here is derived from an EMBL/GenBank/DDBJ whole genome shotgun (WGS) entry which is preliminary data.</text>
</comment>
<feature type="region of interest" description="Disordered" evidence="2">
    <location>
        <begin position="203"/>
        <end position="230"/>
    </location>
</feature>
<dbReference type="STRING" id="34475.A0A4Y9XSV6"/>
<evidence type="ECO:0000259" key="3">
    <source>
        <dbReference type="PROSITE" id="PS50158"/>
    </source>
</evidence>